<dbReference type="SUPFAM" id="SSF51717">
    <property type="entry name" value="Dihydropteroate synthetase-like"/>
    <property type="match status" value="1"/>
</dbReference>
<evidence type="ECO:0000256" key="2">
    <source>
        <dbReference type="ARBA" id="ARBA00001946"/>
    </source>
</evidence>
<evidence type="ECO:0000259" key="9">
    <source>
        <dbReference type="PROSITE" id="PS50972"/>
    </source>
</evidence>
<dbReference type="CDD" id="cd00739">
    <property type="entry name" value="DHPS"/>
    <property type="match status" value="1"/>
</dbReference>
<comment type="catalytic activity">
    <reaction evidence="1">
        <text>(7,8-dihydropterin-6-yl)methyl diphosphate + 4-aminobenzoate = 7,8-dihydropteroate + diphosphate</text>
        <dbReference type="Rhea" id="RHEA:19949"/>
        <dbReference type="ChEBI" id="CHEBI:17836"/>
        <dbReference type="ChEBI" id="CHEBI:17839"/>
        <dbReference type="ChEBI" id="CHEBI:33019"/>
        <dbReference type="ChEBI" id="CHEBI:72950"/>
        <dbReference type="EC" id="2.5.1.15"/>
    </reaction>
</comment>
<comment type="pathway">
    <text evidence="3">Cofactor biosynthesis; tetrahydrofolate biosynthesis; 7,8-dihydrofolate from 2-amino-4-hydroxy-6-hydroxymethyl-7,8-dihydropteridine diphosphate and 4-aminobenzoate: step 1/2.</text>
</comment>
<evidence type="ECO:0000313" key="11">
    <source>
        <dbReference type="Proteomes" id="UP001337681"/>
    </source>
</evidence>
<evidence type="ECO:0000313" key="10">
    <source>
        <dbReference type="EMBL" id="MEE1884016.1"/>
    </source>
</evidence>
<dbReference type="Gene3D" id="3.20.20.20">
    <property type="entry name" value="Dihydropteroate synthase-like"/>
    <property type="match status" value="1"/>
</dbReference>
<dbReference type="EMBL" id="JAZDQU010000001">
    <property type="protein sequence ID" value="MEE1884016.1"/>
    <property type="molecule type" value="Genomic_DNA"/>
</dbReference>
<dbReference type="EC" id="2.5.1.15" evidence="4"/>
<accession>A0ABU7GYD4</accession>
<dbReference type="PROSITE" id="PS00793">
    <property type="entry name" value="DHPS_2"/>
    <property type="match status" value="1"/>
</dbReference>
<evidence type="ECO:0000256" key="5">
    <source>
        <dbReference type="ARBA" id="ARBA00022679"/>
    </source>
</evidence>
<keyword evidence="11" id="KW-1185">Reference proteome</keyword>
<dbReference type="Pfam" id="PF00809">
    <property type="entry name" value="Pterin_bind"/>
    <property type="match status" value="1"/>
</dbReference>
<evidence type="ECO:0000256" key="3">
    <source>
        <dbReference type="ARBA" id="ARBA00004763"/>
    </source>
</evidence>
<keyword evidence="5 10" id="KW-0808">Transferase</keyword>
<comment type="cofactor">
    <cofactor evidence="2">
        <name>Mg(2+)</name>
        <dbReference type="ChEBI" id="CHEBI:18420"/>
    </cofactor>
</comment>
<comment type="caution">
    <text evidence="10">The sequence shown here is derived from an EMBL/GenBank/DDBJ whole genome shotgun (WGS) entry which is preliminary data.</text>
</comment>
<dbReference type="RefSeq" id="WP_330144937.1">
    <property type="nucleotide sequence ID" value="NZ_JAZDQU010000001.1"/>
</dbReference>
<protein>
    <recommendedName>
        <fullName evidence="4">dihydropteroate synthase</fullName>
        <ecNumber evidence="4">2.5.1.15</ecNumber>
    </recommendedName>
</protein>
<reference evidence="10 11" key="1">
    <citation type="submission" date="2024-01" db="EMBL/GenBank/DDBJ databases">
        <title>Pedobacter sp. nov., isolated from oil-contaminated soil.</title>
        <authorList>
            <person name="Le N.T.T."/>
        </authorList>
    </citation>
    <scope>NUCLEOTIDE SEQUENCE [LARGE SCALE GENOMIC DNA]</scope>
    <source>
        <strain evidence="10 11">VNH31</strain>
    </source>
</reference>
<dbReference type="InterPro" id="IPR045031">
    <property type="entry name" value="DHP_synth-like"/>
</dbReference>
<dbReference type="InterPro" id="IPR011005">
    <property type="entry name" value="Dihydropteroate_synth-like_sf"/>
</dbReference>
<keyword evidence="8" id="KW-0289">Folate biosynthesis</keyword>
<proteinExistence type="predicted"/>
<feature type="domain" description="Pterin-binding" evidence="9">
    <location>
        <begin position="16"/>
        <end position="268"/>
    </location>
</feature>
<evidence type="ECO:0000256" key="4">
    <source>
        <dbReference type="ARBA" id="ARBA00012458"/>
    </source>
</evidence>
<evidence type="ECO:0000256" key="6">
    <source>
        <dbReference type="ARBA" id="ARBA00022723"/>
    </source>
</evidence>
<sequence>MNTINIKGNLLNLESPIVMGILNLTPDSFYSNSRINNVNQLVEQAGLMLEEGATIIDLGAYSTRPGALEVSEKEEIERIVPAVKAIISAFPKAIISVDTFRAEVANITVNEGASIINDVSGGNLDDNLLKTVAKLKVPYVLMHMRGTPQNMASLTNYEDIISDMLQYFNEKIDYLNSLGVYDIMLDPGFGFAKTTDQNFEVLRSLEAFNCLNLPVLVGFSRKSMITKTLNISAHEALNGTTALNMVALQKNAKILRVHDVLEAKQCIDLYKKLI</sequence>
<evidence type="ECO:0000256" key="8">
    <source>
        <dbReference type="ARBA" id="ARBA00022909"/>
    </source>
</evidence>
<dbReference type="PANTHER" id="PTHR20941:SF1">
    <property type="entry name" value="FOLIC ACID SYNTHESIS PROTEIN FOL1"/>
    <property type="match status" value="1"/>
</dbReference>
<name>A0ABU7GYD4_9SPHI</name>
<dbReference type="Proteomes" id="UP001337681">
    <property type="component" value="Unassembled WGS sequence"/>
</dbReference>
<keyword evidence="6" id="KW-0479">Metal-binding</keyword>
<dbReference type="NCBIfam" id="TIGR01496">
    <property type="entry name" value="DHPS"/>
    <property type="match status" value="1"/>
</dbReference>
<dbReference type="InterPro" id="IPR006390">
    <property type="entry name" value="DHP_synth_dom"/>
</dbReference>
<evidence type="ECO:0000256" key="1">
    <source>
        <dbReference type="ARBA" id="ARBA00000012"/>
    </source>
</evidence>
<dbReference type="InterPro" id="IPR000489">
    <property type="entry name" value="Pterin-binding_dom"/>
</dbReference>
<gene>
    <name evidence="10" type="primary">folP</name>
    <name evidence="10" type="ORF">VRU49_01170</name>
</gene>
<organism evidence="10 11">
    <name type="scientific">Pedobacter flavus</name>
    <dbReference type="NCBI Taxonomy" id="3113906"/>
    <lineage>
        <taxon>Bacteria</taxon>
        <taxon>Pseudomonadati</taxon>
        <taxon>Bacteroidota</taxon>
        <taxon>Sphingobacteriia</taxon>
        <taxon>Sphingobacteriales</taxon>
        <taxon>Sphingobacteriaceae</taxon>
        <taxon>Pedobacter</taxon>
    </lineage>
</organism>
<keyword evidence="7" id="KW-0460">Magnesium</keyword>
<dbReference type="PANTHER" id="PTHR20941">
    <property type="entry name" value="FOLATE SYNTHESIS PROTEINS"/>
    <property type="match status" value="1"/>
</dbReference>
<evidence type="ECO:0000256" key="7">
    <source>
        <dbReference type="ARBA" id="ARBA00022842"/>
    </source>
</evidence>
<dbReference type="PROSITE" id="PS50972">
    <property type="entry name" value="PTERIN_BINDING"/>
    <property type="match status" value="1"/>
</dbReference>
<dbReference type="GO" id="GO:0004156">
    <property type="term" value="F:dihydropteroate synthase activity"/>
    <property type="evidence" value="ECO:0007669"/>
    <property type="project" value="UniProtKB-EC"/>
</dbReference>